<feature type="region of interest" description="Disordered" evidence="1">
    <location>
        <begin position="479"/>
        <end position="502"/>
    </location>
</feature>
<dbReference type="Gene3D" id="1.20.5.100">
    <property type="entry name" value="Cytochrome c1, transmembrane anchor, C-terminal"/>
    <property type="match status" value="1"/>
</dbReference>
<name>A0A2T7P2M0_POMCA</name>
<feature type="chain" id="PRO_5015743679" description="Ig-like domain-containing protein" evidence="3">
    <location>
        <begin position="25"/>
        <end position="541"/>
    </location>
</feature>
<dbReference type="Proteomes" id="UP000245119">
    <property type="component" value="Linkage Group LG7"/>
</dbReference>
<evidence type="ECO:0000256" key="3">
    <source>
        <dbReference type="SAM" id="SignalP"/>
    </source>
</evidence>
<evidence type="ECO:0008006" key="6">
    <source>
        <dbReference type="Google" id="ProtNLM"/>
    </source>
</evidence>
<accession>A0A2T7P2M0</accession>
<evidence type="ECO:0000256" key="1">
    <source>
        <dbReference type="SAM" id="MobiDB-lite"/>
    </source>
</evidence>
<dbReference type="EMBL" id="PZQS01000007">
    <property type="protein sequence ID" value="PVD27677.1"/>
    <property type="molecule type" value="Genomic_DNA"/>
</dbReference>
<dbReference type="OrthoDB" id="6216503at2759"/>
<proteinExistence type="predicted"/>
<evidence type="ECO:0000256" key="2">
    <source>
        <dbReference type="SAM" id="Phobius"/>
    </source>
</evidence>
<keyword evidence="2" id="KW-0472">Membrane</keyword>
<keyword evidence="5" id="KW-1185">Reference proteome</keyword>
<feature type="signal peptide" evidence="3">
    <location>
        <begin position="1"/>
        <end position="24"/>
    </location>
</feature>
<gene>
    <name evidence="4" type="ORF">C0Q70_12844</name>
</gene>
<organism evidence="4 5">
    <name type="scientific">Pomacea canaliculata</name>
    <name type="common">Golden apple snail</name>
    <dbReference type="NCBI Taxonomy" id="400727"/>
    <lineage>
        <taxon>Eukaryota</taxon>
        <taxon>Metazoa</taxon>
        <taxon>Spiralia</taxon>
        <taxon>Lophotrochozoa</taxon>
        <taxon>Mollusca</taxon>
        <taxon>Gastropoda</taxon>
        <taxon>Caenogastropoda</taxon>
        <taxon>Architaenioglossa</taxon>
        <taxon>Ampullarioidea</taxon>
        <taxon>Ampullariidae</taxon>
        <taxon>Pomacea</taxon>
    </lineage>
</organism>
<feature type="region of interest" description="Disordered" evidence="1">
    <location>
        <begin position="329"/>
        <end position="425"/>
    </location>
</feature>
<comment type="caution">
    <text evidence="4">The sequence shown here is derived from an EMBL/GenBank/DDBJ whole genome shotgun (WGS) entry which is preliminary data.</text>
</comment>
<protein>
    <recommendedName>
        <fullName evidence="6">Ig-like domain-containing protein</fullName>
    </recommendedName>
</protein>
<feature type="compositionally biased region" description="Low complexity" evidence="1">
    <location>
        <begin position="329"/>
        <end position="420"/>
    </location>
</feature>
<sequence length="541" mass="58137">MKMTIGRAVCVCVVVFHFSVNVAAELTMPSCINGWTTVEDDKDTVITCSDQSLNQSVLWRVENSTRNQTIFEGSCNISQKNCTFSSNDQLSLTLDNTLQSSLVIKKANVRTHGGAVVSCSDSKIHRKCSINVIHVPTLTQCKIEVNPGNRTVTGSCNIDKFFSSNNLSSCAVTPPMGKTEIYGKPVEGQISLQDYTDSEDNKPYKQGNCTFTTHLPTAIGNYTYSIAVPPIQVGKTVGKIEIETTCTLVDKNCSWECLKQPGSIPNYVCNPSDRLRTSNVTSTTPSGPTSSSPAPLGSSSSAHYSSSQPVSLSSFTSVAVVSTTTHVSSSVLTHVTSPSSTHKTSPPSTDETSPPSPHETSSPSTHETSPPSTHETSPPSTRVSTSPTTHMSSPTSTHISSFSSTRLSSSPLVPLGSPTSNPSENRHPAVGSIVAGILVALVVIIIVIVIIYIVKRKRNQSWTLPKFLGSLRGDKVTRRNNSYQLQVENPDGQKESSGENRQSNVVLHSKGQATTVVFIARQSQPLQSSLKEQEERSKFAT</sequence>
<keyword evidence="2" id="KW-1133">Transmembrane helix</keyword>
<feature type="transmembrane region" description="Helical" evidence="2">
    <location>
        <begin position="429"/>
        <end position="454"/>
    </location>
</feature>
<reference evidence="4 5" key="1">
    <citation type="submission" date="2018-04" db="EMBL/GenBank/DDBJ databases">
        <title>The genome of golden apple snail Pomacea canaliculata provides insight into stress tolerance and invasive adaptation.</title>
        <authorList>
            <person name="Liu C."/>
            <person name="Liu B."/>
            <person name="Ren Y."/>
            <person name="Zhang Y."/>
            <person name="Wang H."/>
            <person name="Li S."/>
            <person name="Jiang F."/>
            <person name="Yin L."/>
            <person name="Zhang G."/>
            <person name="Qian W."/>
            <person name="Fan W."/>
        </authorList>
    </citation>
    <scope>NUCLEOTIDE SEQUENCE [LARGE SCALE GENOMIC DNA]</scope>
    <source>
        <strain evidence="4">SZHN2017</strain>
        <tissue evidence="4">Muscle</tissue>
    </source>
</reference>
<dbReference type="AlphaFoldDB" id="A0A2T7P2M0"/>
<feature type="compositionally biased region" description="Low complexity" evidence="1">
    <location>
        <begin position="281"/>
        <end position="308"/>
    </location>
</feature>
<evidence type="ECO:0000313" key="5">
    <source>
        <dbReference type="Proteomes" id="UP000245119"/>
    </source>
</evidence>
<keyword evidence="3" id="KW-0732">Signal</keyword>
<evidence type="ECO:0000313" key="4">
    <source>
        <dbReference type="EMBL" id="PVD27677.1"/>
    </source>
</evidence>
<feature type="region of interest" description="Disordered" evidence="1">
    <location>
        <begin position="277"/>
        <end position="308"/>
    </location>
</feature>
<keyword evidence="2" id="KW-0812">Transmembrane</keyword>